<dbReference type="InterPro" id="IPR002686">
    <property type="entry name" value="Transposase_17"/>
</dbReference>
<sequence>MRVRDEVWSLRSRRCFRVIEAALFVGSDRLGIRLTHYSVQGNHLHLIVEARDAQALSRGAQGLSVRIARGLNRLMVRKGKVFADRFHSHVLRTPREVRNAIAYVLGNARIHAARQGRTAFPCPDPYAAGPAEQVSASPPRSVVSPRTWLLRVGWRLAQAKT</sequence>
<protein>
    <recommendedName>
        <fullName evidence="1">Transposase IS200-like domain-containing protein</fullName>
    </recommendedName>
</protein>
<dbReference type="InterPro" id="IPR036515">
    <property type="entry name" value="Transposase_17_sf"/>
</dbReference>
<dbReference type="KEGG" id="vin:AKJ08_0255"/>
<dbReference type="GO" id="GO:0006313">
    <property type="term" value="P:DNA transposition"/>
    <property type="evidence" value="ECO:0007669"/>
    <property type="project" value="InterPro"/>
</dbReference>
<reference evidence="2 3" key="1">
    <citation type="submission" date="2015-08" db="EMBL/GenBank/DDBJ databases">
        <authorList>
            <person name="Babu N.S."/>
            <person name="Beckwith C.J."/>
            <person name="Beseler K.G."/>
            <person name="Brison A."/>
            <person name="Carone J.V."/>
            <person name="Caskin T.P."/>
            <person name="Diamond M."/>
            <person name="Durham M.E."/>
            <person name="Foxe J.M."/>
            <person name="Go M."/>
            <person name="Henderson B.A."/>
            <person name="Jones I.B."/>
            <person name="McGettigan J.A."/>
            <person name="Micheletti S.J."/>
            <person name="Nasrallah M.E."/>
            <person name="Ortiz D."/>
            <person name="Piller C.R."/>
            <person name="Privatt S.R."/>
            <person name="Schneider S.L."/>
            <person name="Sharp S."/>
            <person name="Smith T.C."/>
            <person name="Stanton J.D."/>
            <person name="Ullery H.E."/>
            <person name="Wilson R.J."/>
            <person name="Serrano M.G."/>
            <person name="Buck G."/>
            <person name="Lee V."/>
            <person name="Wang Y."/>
            <person name="Carvalho R."/>
            <person name="Voegtly L."/>
            <person name="Shi R."/>
            <person name="Duckworth R."/>
            <person name="Johnson A."/>
            <person name="Loviza R."/>
            <person name="Walstead R."/>
            <person name="Shah Z."/>
            <person name="Kiflezghi M."/>
            <person name="Wade K."/>
            <person name="Ball S.L."/>
            <person name="Bradley K.W."/>
            <person name="Asai D.J."/>
            <person name="Bowman C.A."/>
            <person name="Russell D.A."/>
            <person name="Pope W.H."/>
            <person name="Jacobs-Sera D."/>
            <person name="Hendrix R.W."/>
            <person name="Hatfull G.F."/>
        </authorList>
    </citation>
    <scope>NUCLEOTIDE SEQUENCE [LARGE SCALE GENOMIC DNA]</scope>
    <source>
        <strain evidence="2 3">DSM 27710</strain>
    </source>
</reference>
<evidence type="ECO:0000313" key="3">
    <source>
        <dbReference type="Proteomes" id="UP000055590"/>
    </source>
</evidence>
<proteinExistence type="predicted"/>
<dbReference type="PANTHER" id="PTHR34322">
    <property type="entry name" value="TRANSPOSASE, Y1_TNP DOMAIN-CONTAINING"/>
    <property type="match status" value="1"/>
</dbReference>
<dbReference type="Gene3D" id="3.30.70.1290">
    <property type="entry name" value="Transposase IS200-like"/>
    <property type="match status" value="1"/>
</dbReference>
<organism evidence="2 3">
    <name type="scientific">Vulgatibacter incomptus</name>
    <dbReference type="NCBI Taxonomy" id="1391653"/>
    <lineage>
        <taxon>Bacteria</taxon>
        <taxon>Pseudomonadati</taxon>
        <taxon>Myxococcota</taxon>
        <taxon>Myxococcia</taxon>
        <taxon>Myxococcales</taxon>
        <taxon>Cystobacterineae</taxon>
        <taxon>Vulgatibacteraceae</taxon>
        <taxon>Vulgatibacter</taxon>
    </lineage>
</organism>
<dbReference type="SUPFAM" id="SSF143422">
    <property type="entry name" value="Transposase IS200-like"/>
    <property type="match status" value="1"/>
</dbReference>
<dbReference type="SMART" id="SM01321">
    <property type="entry name" value="Y1_Tnp"/>
    <property type="match status" value="1"/>
</dbReference>
<name>A0A0K1P8L0_9BACT</name>
<dbReference type="GO" id="GO:0004803">
    <property type="term" value="F:transposase activity"/>
    <property type="evidence" value="ECO:0007669"/>
    <property type="project" value="InterPro"/>
</dbReference>
<dbReference type="GO" id="GO:0003677">
    <property type="term" value="F:DNA binding"/>
    <property type="evidence" value="ECO:0007669"/>
    <property type="project" value="InterPro"/>
</dbReference>
<accession>A0A0K1P8L0</accession>
<evidence type="ECO:0000313" key="2">
    <source>
        <dbReference type="EMBL" id="AKU89868.1"/>
    </source>
</evidence>
<gene>
    <name evidence="2" type="ORF">AKJ08_0255</name>
</gene>
<evidence type="ECO:0000259" key="1">
    <source>
        <dbReference type="SMART" id="SM01321"/>
    </source>
</evidence>
<dbReference type="EMBL" id="CP012332">
    <property type="protein sequence ID" value="AKU89868.1"/>
    <property type="molecule type" value="Genomic_DNA"/>
</dbReference>
<dbReference type="Proteomes" id="UP000055590">
    <property type="component" value="Chromosome"/>
</dbReference>
<keyword evidence="3" id="KW-1185">Reference proteome</keyword>
<dbReference type="AlphaFoldDB" id="A0A0K1P8L0"/>
<feature type="domain" description="Transposase IS200-like" evidence="1">
    <location>
        <begin position="7"/>
        <end position="107"/>
    </location>
</feature>
<dbReference type="PANTHER" id="PTHR34322:SF2">
    <property type="entry name" value="TRANSPOSASE IS200-LIKE DOMAIN-CONTAINING PROTEIN"/>
    <property type="match status" value="1"/>
</dbReference>
<dbReference type="PATRIC" id="fig|1391653.3.peg.267"/>